<dbReference type="Proteomes" id="UP000320582">
    <property type="component" value="Unassembled WGS sequence"/>
</dbReference>
<gene>
    <name evidence="1" type="ORF">BD293_4383</name>
</gene>
<reference evidence="1 2" key="1">
    <citation type="submission" date="2019-06" db="EMBL/GenBank/DDBJ databases">
        <title>Genomic Encyclopedia of Archaeal and Bacterial Type Strains, Phase II (KMG-II): from individual species to whole genera.</title>
        <authorList>
            <person name="Goeker M."/>
        </authorList>
    </citation>
    <scope>NUCLEOTIDE SEQUENCE [LARGE SCALE GENOMIC DNA]</scope>
    <source>
        <strain evidence="1 2">DSM 18423</strain>
    </source>
</reference>
<dbReference type="EMBL" id="VFPT01000005">
    <property type="protein sequence ID" value="TQM89708.1"/>
    <property type="molecule type" value="Genomic_DNA"/>
</dbReference>
<evidence type="ECO:0000313" key="1">
    <source>
        <dbReference type="EMBL" id="TQM89708.1"/>
    </source>
</evidence>
<organism evidence="1 2">
    <name type="scientific">Roseinatronobacter monicus</name>
    <dbReference type="NCBI Taxonomy" id="393481"/>
    <lineage>
        <taxon>Bacteria</taxon>
        <taxon>Pseudomonadati</taxon>
        <taxon>Pseudomonadota</taxon>
        <taxon>Alphaproteobacteria</taxon>
        <taxon>Rhodobacterales</taxon>
        <taxon>Paracoccaceae</taxon>
        <taxon>Roseinatronobacter</taxon>
    </lineage>
</organism>
<evidence type="ECO:0000313" key="2">
    <source>
        <dbReference type="Proteomes" id="UP000320582"/>
    </source>
</evidence>
<name>A0A543K3P7_9RHOB</name>
<comment type="caution">
    <text evidence="1">The sequence shown here is derived from an EMBL/GenBank/DDBJ whole genome shotgun (WGS) entry which is preliminary data.</text>
</comment>
<keyword evidence="2" id="KW-1185">Reference proteome</keyword>
<accession>A0A543K3P7</accession>
<sequence length="113" mass="12855">MATRKVIDKYGETFEILAAAEELTMTNDDFSDPTHAEAIRLCEQMLDRDRPVIAAALKGVITGDVFRGVDGSWCTKGEGPHSRELSRLLPKIEKEMDDLERWWSNFRQGRQEG</sequence>
<dbReference type="AlphaFoldDB" id="A0A543K3P7"/>
<proteinExistence type="predicted"/>
<protein>
    <submittedName>
        <fullName evidence="1">Uncharacterized protein</fullName>
    </submittedName>
</protein>